<dbReference type="GO" id="GO:0000272">
    <property type="term" value="P:polysaccharide catabolic process"/>
    <property type="evidence" value="ECO:0007669"/>
    <property type="project" value="UniProtKB-KW"/>
</dbReference>
<keyword evidence="4 11" id="KW-0378">Hydrolase</keyword>
<evidence type="ECO:0000313" key="17">
    <source>
        <dbReference type="Proteomes" id="UP000184383"/>
    </source>
</evidence>
<organism evidence="16 17">
    <name type="scientific">Aspergillus wentii DTO 134E9</name>
    <dbReference type="NCBI Taxonomy" id="1073089"/>
    <lineage>
        <taxon>Eukaryota</taxon>
        <taxon>Fungi</taxon>
        <taxon>Dikarya</taxon>
        <taxon>Ascomycota</taxon>
        <taxon>Pezizomycotina</taxon>
        <taxon>Eurotiomycetes</taxon>
        <taxon>Eurotiomycetidae</taxon>
        <taxon>Eurotiales</taxon>
        <taxon>Aspergillaceae</taxon>
        <taxon>Aspergillus</taxon>
        <taxon>Aspergillus subgen. Cremei</taxon>
    </lineage>
</organism>
<dbReference type="RefSeq" id="XP_040687790.1">
    <property type="nucleotide sequence ID" value="XM_040829735.1"/>
</dbReference>
<keyword evidence="9" id="KW-0624">Polysaccharide degradation</keyword>
<evidence type="ECO:0000256" key="9">
    <source>
        <dbReference type="ARBA" id="ARBA00023326"/>
    </source>
</evidence>
<evidence type="ECO:0000256" key="8">
    <source>
        <dbReference type="ARBA" id="ARBA00023295"/>
    </source>
</evidence>
<dbReference type="CDD" id="cd11618">
    <property type="entry name" value="ChtBD1_1"/>
    <property type="match status" value="1"/>
</dbReference>
<dbReference type="SUPFAM" id="SSF51445">
    <property type="entry name" value="(Trans)glycosidases"/>
    <property type="match status" value="1"/>
</dbReference>
<feature type="disulfide bond" evidence="10">
    <location>
        <begin position="315"/>
        <end position="327"/>
    </location>
</feature>
<gene>
    <name evidence="16" type="ORF">ASPWEDRAFT_157635</name>
</gene>
<sequence>MEFKHLLLGLMAAQLVVGIRFAMYVDQYHTTFLPKNDQTSDISHAIMAFAESTLFNSSSPRPYKPFEPVSTFKQRFGADTKVMVAIGGWGGSEGFSIGARDEKTRAQYAKNIASMIKTHGFDGVDIDWEYPGGNGADYKNDPNSDKKEEVHTFPLFLEAIRNAIGKDKVLSVAVPGKTTDMIAFTKETGPKIWKSVDFVNVMSYDLTNRRDNVTGHHSSVADSLKSVKQYLDIGLEASKINLGMSYYAKWFSTKPGSDCSSHPLGCELLPLENADGSDNHKSGAFTFEKGNLAAPPANLPISYDGTCGFAKGAKCPPGSCCSADNYCGTSDEHCMSGCLSDYGTCKGISLIESWRRAEKGGITDQSAGGKYFWDEKDNLFWTWDSPEMMARKFTEVVDVEKVGGVMAWSLGEDTYEFAHVKAMQKGVASRK</sequence>
<evidence type="ECO:0000256" key="10">
    <source>
        <dbReference type="PROSITE-ProRule" id="PRU00261"/>
    </source>
</evidence>
<evidence type="ECO:0000256" key="4">
    <source>
        <dbReference type="ARBA" id="ARBA00022801"/>
    </source>
</evidence>
<comment type="caution">
    <text evidence="10">Lacks conserved residue(s) required for the propagation of feature annotation.</text>
</comment>
<evidence type="ECO:0000256" key="3">
    <source>
        <dbReference type="ARBA" id="ARBA00022669"/>
    </source>
</evidence>
<dbReference type="SUPFAM" id="SSF57016">
    <property type="entry name" value="Plant lectins/antimicrobial peptides"/>
    <property type="match status" value="1"/>
</dbReference>
<dbReference type="PANTHER" id="PTHR11177">
    <property type="entry name" value="CHITINASE"/>
    <property type="match status" value="1"/>
</dbReference>
<name>A0A1L9RGT0_ASPWE</name>
<keyword evidence="6" id="KW-0843">Virulence</keyword>
<accession>A0A1L9RGT0</accession>
<evidence type="ECO:0000256" key="13">
    <source>
        <dbReference type="SAM" id="SignalP"/>
    </source>
</evidence>
<dbReference type="Proteomes" id="UP000184383">
    <property type="component" value="Unassembled WGS sequence"/>
</dbReference>
<evidence type="ECO:0000259" key="14">
    <source>
        <dbReference type="PROSITE" id="PS50941"/>
    </source>
</evidence>
<evidence type="ECO:0000256" key="11">
    <source>
        <dbReference type="RuleBase" id="RU000489"/>
    </source>
</evidence>
<dbReference type="PANTHER" id="PTHR11177:SF337">
    <property type="entry name" value="CHITINASE"/>
    <property type="match status" value="1"/>
</dbReference>
<dbReference type="SMART" id="SM00636">
    <property type="entry name" value="Glyco_18"/>
    <property type="match status" value="1"/>
</dbReference>
<keyword evidence="8 11" id="KW-0326">Glycosidase</keyword>
<dbReference type="AlphaFoldDB" id="A0A1L9RGT0"/>
<protein>
    <recommendedName>
        <fullName evidence="2">chitinase</fullName>
        <ecNumber evidence="2">3.2.1.14</ecNumber>
    </recommendedName>
</protein>
<comment type="catalytic activity">
    <reaction evidence="1">
        <text>Random endo-hydrolysis of N-acetyl-beta-D-glucosaminide (1-&gt;4)-beta-linkages in chitin and chitodextrins.</text>
        <dbReference type="EC" id="3.2.1.14"/>
    </reaction>
</comment>
<evidence type="ECO:0000256" key="7">
    <source>
        <dbReference type="ARBA" id="ARBA00023277"/>
    </source>
</evidence>
<dbReference type="VEuPathDB" id="FungiDB:ASPWEDRAFT_157635"/>
<evidence type="ECO:0000256" key="12">
    <source>
        <dbReference type="RuleBase" id="RU004453"/>
    </source>
</evidence>
<feature type="domain" description="GH18" evidence="15">
    <location>
        <begin position="19"/>
        <end position="430"/>
    </location>
</feature>
<evidence type="ECO:0000256" key="1">
    <source>
        <dbReference type="ARBA" id="ARBA00000822"/>
    </source>
</evidence>
<reference evidence="17" key="1">
    <citation type="journal article" date="2017" name="Genome Biol.">
        <title>Comparative genomics reveals high biological diversity and specific adaptations in the industrially and medically important fungal genus Aspergillus.</title>
        <authorList>
            <person name="de Vries R.P."/>
            <person name="Riley R."/>
            <person name="Wiebenga A."/>
            <person name="Aguilar-Osorio G."/>
            <person name="Amillis S."/>
            <person name="Uchima C.A."/>
            <person name="Anderluh G."/>
            <person name="Asadollahi M."/>
            <person name="Askin M."/>
            <person name="Barry K."/>
            <person name="Battaglia E."/>
            <person name="Bayram O."/>
            <person name="Benocci T."/>
            <person name="Braus-Stromeyer S.A."/>
            <person name="Caldana C."/>
            <person name="Canovas D."/>
            <person name="Cerqueira G.C."/>
            <person name="Chen F."/>
            <person name="Chen W."/>
            <person name="Choi C."/>
            <person name="Clum A."/>
            <person name="Dos Santos R.A."/>
            <person name="Damasio A.R."/>
            <person name="Diallinas G."/>
            <person name="Emri T."/>
            <person name="Fekete E."/>
            <person name="Flipphi M."/>
            <person name="Freyberg S."/>
            <person name="Gallo A."/>
            <person name="Gournas C."/>
            <person name="Habgood R."/>
            <person name="Hainaut M."/>
            <person name="Harispe M.L."/>
            <person name="Henrissat B."/>
            <person name="Hilden K.S."/>
            <person name="Hope R."/>
            <person name="Hossain A."/>
            <person name="Karabika E."/>
            <person name="Karaffa L."/>
            <person name="Karanyi Z."/>
            <person name="Krasevec N."/>
            <person name="Kuo A."/>
            <person name="Kusch H."/>
            <person name="LaButti K."/>
            <person name="Lagendijk E.L."/>
            <person name="Lapidus A."/>
            <person name="Levasseur A."/>
            <person name="Lindquist E."/>
            <person name="Lipzen A."/>
            <person name="Logrieco A.F."/>
            <person name="MacCabe A."/>
            <person name="Maekelae M.R."/>
            <person name="Malavazi I."/>
            <person name="Melin P."/>
            <person name="Meyer V."/>
            <person name="Mielnichuk N."/>
            <person name="Miskei M."/>
            <person name="Molnar A.P."/>
            <person name="Mule G."/>
            <person name="Ngan C.Y."/>
            <person name="Orejas M."/>
            <person name="Orosz E."/>
            <person name="Ouedraogo J.P."/>
            <person name="Overkamp K.M."/>
            <person name="Park H.-S."/>
            <person name="Perrone G."/>
            <person name="Piumi F."/>
            <person name="Punt P.J."/>
            <person name="Ram A.F."/>
            <person name="Ramon A."/>
            <person name="Rauscher S."/>
            <person name="Record E."/>
            <person name="Riano-Pachon D.M."/>
            <person name="Robert V."/>
            <person name="Roehrig J."/>
            <person name="Ruller R."/>
            <person name="Salamov A."/>
            <person name="Salih N.S."/>
            <person name="Samson R.A."/>
            <person name="Sandor E."/>
            <person name="Sanguinetti M."/>
            <person name="Schuetze T."/>
            <person name="Sepcic K."/>
            <person name="Shelest E."/>
            <person name="Sherlock G."/>
            <person name="Sophianopoulou V."/>
            <person name="Squina F.M."/>
            <person name="Sun H."/>
            <person name="Susca A."/>
            <person name="Todd R.B."/>
            <person name="Tsang A."/>
            <person name="Unkles S.E."/>
            <person name="van de Wiele N."/>
            <person name="van Rossen-Uffink D."/>
            <person name="Oliveira J.V."/>
            <person name="Vesth T.C."/>
            <person name="Visser J."/>
            <person name="Yu J.-H."/>
            <person name="Zhou M."/>
            <person name="Andersen M.R."/>
            <person name="Archer D.B."/>
            <person name="Baker S.E."/>
            <person name="Benoit I."/>
            <person name="Brakhage A.A."/>
            <person name="Braus G.H."/>
            <person name="Fischer R."/>
            <person name="Frisvad J.C."/>
            <person name="Goldman G.H."/>
            <person name="Houbraken J."/>
            <person name="Oakley B."/>
            <person name="Pocsi I."/>
            <person name="Scazzocchio C."/>
            <person name="Seiboth B."/>
            <person name="vanKuyk P.A."/>
            <person name="Wortman J."/>
            <person name="Dyer P.S."/>
            <person name="Grigoriev I.V."/>
        </authorList>
    </citation>
    <scope>NUCLEOTIDE SEQUENCE [LARGE SCALE GENOMIC DNA]</scope>
    <source>
        <strain evidence="17">DTO 134E9</strain>
    </source>
</reference>
<dbReference type="CDD" id="cd00598">
    <property type="entry name" value="GH18_chitinase-like"/>
    <property type="match status" value="1"/>
</dbReference>
<dbReference type="EC" id="3.2.1.14" evidence="2"/>
<dbReference type="FunFam" id="3.20.20.80:FF:000159">
    <property type="entry name" value="Class V chitinase, putative"/>
    <property type="match status" value="1"/>
</dbReference>
<dbReference type="GeneID" id="63745583"/>
<dbReference type="Pfam" id="PF00704">
    <property type="entry name" value="Glyco_hydro_18"/>
    <property type="match status" value="1"/>
</dbReference>
<dbReference type="InterPro" id="IPR001223">
    <property type="entry name" value="Glyco_hydro18_cat"/>
</dbReference>
<feature type="signal peptide" evidence="13">
    <location>
        <begin position="1"/>
        <end position="18"/>
    </location>
</feature>
<dbReference type="Gene3D" id="3.30.60.10">
    <property type="entry name" value="Endochitinase-like"/>
    <property type="match status" value="1"/>
</dbReference>
<dbReference type="InterPro" id="IPR036861">
    <property type="entry name" value="Endochitinase-like_sf"/>
</dbReference>
<evidence type="ECO:0000256" key="6">
    <source>
        <dbReference type="ARBA" id="ARBA00023026"/>
    </source>
</evidence>
<dbReference type="OrthoDB" id="73875at2759"/>
<dbReference type="GO" id="GO:0006032">
    <property type="term" value="P:chitin catabolic process"/>
    <property type="evidence" value="ECO:0007669"/>
    <property type="project" value="UniProtKB-KW"/>
</dbReference>
<dbReference type="PROSITE" id="PS50941">
    <property type="entry name" value="CHIT_BIND_I_2"/>
    <property type="match status" value="1"/>
</dbReference>
<feature type="disulfide bond" evidence="10">
    <location>
        <begin position="320"/>
        <end position="334"/>
    </location>
</feature>
<evidence type="ECO:0000256" key="5">
    <source>
        <dbReference type="ARBA" id="ARBA00023024"/>
    </source>
</evidence>
<dbReference type="InterPro" id="IPR017853">
    <property type="entry name" value="GH"/>
</dbReference>
<comment type="similarity">
    <text evidence="12">Belongs to the glycosyl hydrolase 18 family.</text>
</comment>
<keyword evidence="10" id="KW-1015">Disulfide bond</keyword>
<keyword evidence="13" id="KW-0732">Signal</keyword>
<keyword evidence="5" id="KW-0146">Chitin degradation</keyword>
<dbReference type="GO" id="GO:0008843">
    <property type="term" value="F:endochitinase activity"/>
    <property type="evidence" value="ECO:0007669"/>
    <property type="project" value="UniProtKB-EC"/>
</dbReference>
<dbReference type="GO" id="GO:0008061">
    <property type="term" value="F:chitin binding"/>
    <property type="evidence" value="ECO:0007669"/>
    <property type="project" value="UniProtKB-UniRule"/>
</dbReference>
<feature type="domain" description="Chitin-binding type-1" evidence="14">
    <location>
        <begin position="304"/>
        <end position="347"/>
    </location>
</feature>
<dbReference type="EMBL" id="KV878213">
    <property type="protein sequence ID" value="OJJ34114.1"/>
    <property type="molecule type" value="Genomic_DNA"/>
</dbReference>
<feature type="chain" id="PRO_5012499315" description="chitinase" evidence="13">
    <location>
        <begin position="19"/>
        <end position="431"/>
    </location>
</feature>
<evidence type="ECO:0000313" key="16">
    <source>
        <dbReference type="EMBL" id="OJJ34114.1"/>
    </source>
</evidence>
<evidence type="ECO:0000256" key="2">
    <source>
        <dbReference type="ARBA" id="ARBA00012729"/>
    </source>
</evidence>
<dbReference type="PROSITE" id="PS01095">
    <property type="entry name" value="GH18_1"/>
    <property type="match status" value="1"/>
</dbReference>
<dbReference type="Gene3D" id="3.20.20.80">
    <property type="entry name" value="Glycosidases"/>
    <property type="match status" value="1"/>
</dbReference>
<proteinExistence type="inferred from homology"/>
<dbReference type="InterPro" id="IPR001579">
    <property type="entry name" value="Glyco_hydro_18_chit_AS"/>
</dbReference>
<dbReference type="GO" id="GO:0005576">
    <property type="term" value="C:extracellular region"/>
    <property type="evidence" value="ECO:0007669"/>
    <property type="project" value="TreeGrafter"/>
</dbReference>
<dbReference type="InterPro" id="IPR001002">
    <property type="entry name" value="Chitin-bd_1"/>
</dbReference>
<keyword evidence="3 10" id="KW-0147">Chitin-binding</keyword>
<keyword evidence="7" id="KW-0119">Carbohydrate metabolism</keyword>
<dbReference type="InterPro" id="IPR011583">
    <property type="entry name" value="Chitinase_II/V-like_cat"/>
</dbReference>
<dbReference type="InterPro" id="IPR050314">
    <property type="entry name" value="Glycosyl_Hydrlase_18"/>
</dbReference>
<evidence type="ECO:0000259" key="15">
    <source>
        <dbReference type="PROSITE" id="PS51910"/>
    </source>
</evidence>
<keyword evidence="17" id="KW-1185">Reference proteome</keyword>
<dbReference type="PROSITE" id="PS51910">
    <property type="entry name" value="GH18_2"/>
    <property type="match status" value="1"/>
</dbReference>
<dbReference type="STRING" id="1073089.A0A1L9RGT0"/>